<protein>
    <submittedName>
        <fullName evidence="2">Terminase</fullName>
    </submittedName>
</protein>
<feature type="region of interest" description="Disordered" evidence="1">
    <location>
        <begin position="23"/>
        <end position="59"/>
    </location>
</feature>
<accession>A0A2I7ZFB1</accession>
<proteinExistence type="predicted"/>
<dbReference type="Pfam" id="PF05119">
    <property type="entry name" value="Terminase_4"/>
    <property type="match status" value="1"/>
</dbReference>
<name>A0A2I7ZFB1_STRSU</name>
<organism evidence="2">
    <name type="scientific">Streptococcus suis</name>
    <dbReference type="NCBI Taxonomy" id="1307"/>
    <lineage>
        <taxon>Bacteria</taxon>
        <taxon>Bacillati</taxon>
        <taxon>Bacillota</taxon>
        <taxon>Bacilli</taxon>
        <taxon>Lactobacillales</taxon>
        <taxon>Streptococcaceae</taxon>
        <taxon>Streptococcus</taxon>
    </lineage>
</organism>
<dbReference type="NCBIfam" id="TIGR01558">
    <property type="entry name" value="sm_term_P27"/>
    <property type="match status" value="1"/>
</dbReference>
<dbReference type="InterPro" id="IPR006448">
    <property type="entry name" value="Phage_term_ssu_P27"/>
</dbReference>
<dbReference type="AlphaFoldDB" id="A0A2I7ZFB1"/>
<dbReference type="EMBL" id="KY400496">
    <property type="protein sequence ID" value="AUS91103.1"/>
    <property type="molecule type" value="Genomic_DNA"/>
</dbReference>
<evidence type="ECO:0000313" key="2">
    <source>
        <dbReference type="EMBL" id="AUS91103.1"/>
    </source>
</evidence>
<evidence type="ECO:0000256" key="1">
    <source>
        <dbReference type="SAM" id="MobiDB-lite"/>
    </source>
</evidence>
<reference evidence="2" key="1">
    <citation type="submission" date="2016-12" db="EMBL/GenBank/DDBJ databases">
        <title>Genetic analyses of Streptococcus suis serotype 9 strains from diseased pigs.</title>
        <authorList>
            <person name="Qiu X."/>
            <person name="Zheng H."/>
        </authorList>
    </citation>
    <scope>NUCLEOTIDE SEQUENCE</scope>
    <source>
        <strain evidence="2">1135-10</strain>
    </source>
</reference>
<sequence>MNFKKELELSSFSYSKGGEIVAIRGRKPKPTNMKILEGNPGKRPLPTNEVKPKQKAPRCPQWLEDDAKNEWKRMGKILEQMGILTEMDMTAFAGYCQAYARWKEAEEFLSKHGSIIKTPNGYLQQVPQVSISQTNLKIMLKFCEQFGLTPSARNRLTTMDAEVGTGDEMEDLLGGIL</sequence>